<reference evidence="3" key="1">
    <citation type="submission" date="2023-02" db="EMBL/GenBank/DDBJ databases">
        <title>Tahibacter soli sp. nov. isolated from soil.</title>
        <authorList>
            <person name="Baek J.H."/>
            <person name="Lee J.K."/>
            <person name="Choi D.G."/>
            <person name="Jeon C.O."/>
        </authorList>
    </citation>
    <scope>NUCLEOTIDE SEQUENCE</scope>
    <source>
        <strain evidence="3">BL</strain>
    </source>
</reference>
<dbReference type="GO" id="GO:0004519">
    <property type="term" value="F:endonuclease activity"/>
    <property type="evidence" value="ECO:0007669"/>
    <property type="project" value="InterPro"/>
</dbReference>
<accession>A0A9X4BHE9</accession>
<dbReference type="Gene3D" id="1.10.30.50">
    <property type="match status" value="1"/>
</dbReference>
<dbReference type="RefSeq" id="WP_263544412.1">
    <property type="nucleotide sequence ID" value="NZ_JAOVZO020000001.1"/>
</dbReference>
<comment type="caution">
    <text evidence="3">The sequence shown here is derived from an EMBL/GenBank/DDBJ whole genome shotgun (WGS) entry which is preliminary data.</text>
</comment>
<evidence type="ECO:0000313" key="3">
    <source>
        <dbReference type="EMBL" id="MDC8010992.1"/>
    </source>
</evidence>
<dbReference type="CDD" id="cd00085">
    <property type="entry name" value="HNHc"/>
    <property type="match status" value="1"/>
</dbReference>
<dbReference type="InterPro" id="IPR002711">
    <property type="entry name" value="HNH"/>
</dbReference>
<evidence type="ECO:0000256" key="1">
    <source>
        <dbReference type="SAM" id="MobiDB-lite"/>
    </source>
</evidence>
<dbReference type="InterPro" id="IPR021835">
    <property type="entry name" value="DUF3427"/>
</dbReference>
<name>A0A9X4BHE9_9GAMM</name>
<dbReference type="Pfam" id="PF01844">
    <property type="entry name" value="HNH"/>
    <property type="match status" value="1"/>
</dbReference>
<protein>
    <submittedName>
        <fullName evidence="3">DUF3427 domain-containing protein</fullName>
    </submittedName>
</protein>
<dbReference type="EMBL" id="JAOVZO020000001">
    <property type="protein sequence ID" value="MDC8010992.1"/>
    <property type="molecule type" value="Genomic_DNA"/>
</dbReference>
<proteinExistence type="predicted"/>
<dbReference type="InterPro" id="IPR003615">
    <property type="entry name" value="HNH_nuc"/>
</dbReference>
<dbReference type="GO" id="GO:0008270">
    <property type="term" value="F:zinc ion binding"/>
    <property type="evidence" value="ECO:0007669"/>
    <property type="project" value="InterPro"/>
</dbReference>
<keyword evidence="4" id="KW-1185">Reference proteome</keyword>
<feature type="domain" description="HNH nuclease" evidence="2">
    <location>
        <begin position="187"/>
        <end position="251"/>
    </location>
</feature>
<dbReference type="Proteomes" id="UP001139971">
    <property type="component" value="Unassembled WGS sequence"/>
</dbReference>
<organism evidence="3 4">
    <name type="scientific">Tahibacter soli</name>
    <dbReference type="NCBI Taxonomy" id="2983605"/>
    <lineage>
        <taxon>Bacteria</taxon>
        <taxon>Pseudomonadati</taxon>
        <taxon>Pseudomonadota</taxon>
        <taxon>Gammaproteobacteria</taxon>
        <taxon>Lysobacterales</taxon>
        <taxon>Rhodanobacteraceae</taxon>
        <taxon>Tahibacter</taxon>
    </lineage>
</organism>
<sequence length="274" mass="30264">MDAPATPVEHSPEPSGAAEPFASRFAVGGSYSKKDIYALCNVPRERQGGPWHTGYAEFQGVWFLFCNVGDVARTGHDYGDRFEGDVLQWYGKTGSRPNHPSIRALLDPATPVLIFYRANNRDPFTYRGRARAVSSDGSDPVRVVWAFDDSAVPSLETLAQEVVDDATSYVEGAVKQITVNAYERNPQARRACIACYGATCTVCGFRFDTVYGDIGAGFIEVHHLKPLSLAGGEYVLDPIEDLRPVCSNCHSMLHRHRPPLSIEDLIDRLQRAKK</sequence>
<gene>
    <name evidence="3" type="ORF">OD750_000360</name>
</gene>
<evidence type="ECO:0000313" key="4">
    <source>
        <dbReference type="Proteomes" id="UP001139971"/>
    </source>
</evidence>
<dbReference type="Pfam" id="PF11907">
    <property type="entry name" value="DUF3427"/>
    <property type="match status" value="1"/>
</dbReference>
<feature type="region of interest" description="Disordered" evidence="1">
    <location>
        <begin position="1"/>
        <end position="20"/>
    </location>
</feature>
<dbReference type="GO" id="GO:0003676">
    <property type="term" value="F:nucleic acid binding"/>
    <property type="evidence" value="ECO:0007669"/>
    <property type="project" value="InterPro"/>
</dbReference>
<dbReference type="AlphaFoldDB" id="A0A9X4BHE9"/>
<dbReference type="SMART" id="SM00507">
    <property type="entry name" value="HNHc"/>
    <property type="match status" value="1"/>
</dbReference>
<evidence type="ECO:0000259" key="2">
    <source>
        <dbReference type="SMART" id="SM00507"/>
    </source>
</evidence>